<keyword evidence="4" id="KW-1185">Reference proteome</keyword>
<reference evidence="3 4" key="1">
    <citation type="submission" date="2021-05" db="EMBL/GenBank/DDBJ databases">
        <title>The draft genome of Geobacter pelophilus DSM 12255.</title>
        <authorList>
            <person name="Xu Z."/>
            <person name="Masuda Y."/>
            <person name="Itoh H."/>
            <person name="Senoo K."/>
        </authorList>
    </citation>
    <scope>NUCLEOTIDE SEQUENCE [LARGE SCALE GENOMIC DNA]</scope>
    <source>
        <strain evidence="3 4">DSM 12255</strain>
    </source>
</reference>
<dbReference type="EMBL" id="JAHCVJ010000001">
    <property type="protein sequence ID" value="MBT0663361.1"/>
    <property type="molecule type" value="Genomic_DNA"/>
</dbReference>
<comment type="caution">
    <text evidence="3">The sequence shown here is derived from an EMBL/GenBank/DDBJ whole genome shotgun (WGS) entry which is preliminary data.</text>
</comment>
<accession>A0AAW4KXL2</accession>
<protein>
    <submittedName>
        <fullName evidence="3">Cytochrome c3 family protein</fullName>
    </submittedName>
</protein>
<gene>
    <name evidence="3" type="ORF">KI809_03520</name>
</gene>
<dbReference type="InterPro" id="IPR036280">
    <property type="entry name" value="Multihaem_cyt_sf"/>
</dbReference>
<feature type="domain" description="Cytochrome c7-like" evidence="2">
    <location>
        <begin position="116"/>
        <end position="176"/>
    </location>
</feature>
<evidence type="ECO:0000313" key="4">
    <source>
        <dbReference type="Proteomes" id="UP000811899"/>
    </source>
</evidence>
<dbReference type="InterPro" id="IPR029467">
    <property type="entry name" value="Cyt_c7-like"/>
</dbReference>
<keyword evidence="1" id="KW-0732">Signal</keyword>
<evidence type="ECO:0000313" key="3">
    <source>
        <dbReference type="EMBL" id="MBT0663361.1"/>
    </source>
</evidence>
<evidence type="ECO:0000256" key="1">
    <source>
        <dbReference type="SAM" id="SignalP"/>
    </source>
</evidence>
<dbReference type="NCBIfam" id="TIGR04257">
    <property type="entry name" value="nanowire_3heme"/>
    <property type="match status" value="3"/>
</dbReference>
<dbReference type="SUPFAM" id="SSF48695">
    <property type="entry name" value="Multiheme cytochromes"/>
    <property type="match status" value="1"/>
</dbReference>
<dbReference type="RefSeq" id="WP_214170104.1">
    <property type="nucleotide sequence ID" value="NZ_JAHCVJ010000001.1"/>
</dbReference>
<name>A0AAW4KXL2_9BACT</name>
<feature type="chain" id="PRO_5043419638" evidence="1">
    <location>
        <begin position="23"/>
        <end position="256"/>
    </location>
</feature>
<dbReference type="Proteomes" id="UP000811899">
    <property type="component" value="Unassembled WGS sequence"/>
</dbReference>
<dbReference type="PANTHER" id="PTHR39425">
    <property type="entry name" value="LIPOPROTEIN CYTOCHROME C"/>
    <property type="match status" value="1"/>
</dbReference>
<evidence type="ECO:0000259" key="2">
    <source>
        <dbReference type="Pfam" id="PF14522"/>
    </source>
</evidence>
<dbReference type="Gene3D" id="3.90.10.10">
    <property type="entry name" value="Cytochrome C3"/>
    <property type="match status" value="3"/>
</dbReference>
<organism evidence="3 4">
    <name type="scientific">Geoanaerobacter pelophilus</name>
    <dbReference type="NCBI Taxonomy" id="60036"/>
    <lineage>
        <taxon>Bacteria</taxon>
        <taxon>Pseudomonadati</taxon>
        <taxon>Thermodesulfobacteriota</taxon>
        <taxon>Desulfuromonadia</taxon>
        <taxon>Geobacterales</taxon>
        <taxon>Geobacteraceae</taxon>
        <taxon>Geoanaerobacter</taxon>
    </lineage>
</organism>
<dbReference type="PANTHER" id="PTHR39425:SF1">
    <property type="entry name" value="CYTOCHROME C7-LIKE DOMAIN-CONTAINING PROTEIN"/>
    <property type="match status" value="1"/>
</dbReference>
<feature type="domain" description="Cytochrome c7-like" evidence="2">
    <location>
        <begin position="191"/>
        <end position="254"/>
    </location>
</feature>
<proteinExistence type="predicted"/>
<dbReference type="Pfam" id="PF14522">
    <property type="entry name" value="Cytochrome_C7"/>
    <property type="match status" value="3"/>
</dbReference>
<sequence length="256" mass="27744">MKLCRIATVLAMLVFGATAAGAIELKDITYHTENAGKVVFSHKKHLEKKPRRDPLQCKACHENGKKAPEKANMAGMEKGKSCGACHNGRGAFALAACVRCHKVRDVSINVKQTGPVVFSHQKHLKKVQDCAKCHNALFKTGKNPPVTMTAMGKGESCGACHTGKQAFPLSDCQKCHPYRDKLYKVKDAGNVVFSHKAHIDLSFSCKDCHDSIFKPGKGNPKTSMAKMEEGKSCGVCHDGKKAFTVKSDCATCHKSS</sequence>
<feature type="signal peptide" evidence="1">
    <location>
        <begin position="1"/>
        <end position="22"/>
    </location>
</feature>
<dbReference type="AlphaFoldDB" id="A0AAW4KXL2"/>
<feature type="domain" description="Cytochrome c7-like" evidence="2">
    <location>
        <begin position="38"/>
        <end position="102"/>
    </location>
</feature>
<dbReference type="InterPro" id="IPR026352">
    <property type="entry name" value="Nanowire_3heme"/>
</dbReference>